<accession>A0A5E4ZD66</accession>
<proteinExistence type="predicted"/>
<keyword evidence="2" id="KW-1185">Reference proteome</keyword>
<organism evidence="1 2">
    <name type="scientific">Pandoraea iniqua</name>
    <dbReference type="NCBI Taxonomy" id="2508288"/>
    <lineage>
        <taxon>Bacteria</taxon>
        <taxon>Pseudomonadati</taxon>
        <taxon>Pseudomonadota</taxon>
        <taxon>Betaproteobacteria</taxon>
        <taxon>Burkholderiales</taxon>
        <taxon>Burkholderiaceae</taxon>
        <taxon>Pandoraea</taxon>
    </lineage>
</organism>
<protein>
    <submittedName>
        <fullName evidence="1">Uncharacterized protein</fullName>
    </submittedName>
</protein>
<evidence type="ECO:0000313" key="1">
    <source>
        <dbReference type="EMBL" id="VVE55168.1"/>
    </source>
</evidence>
<reference evidence="1 2" key="1">
    <citation type="submission" date="2019-08" db="EMBL/GenBank/DDBJ databases">
        <authorList>
            <person name="Peeters C."/>
        </authorList>
    </citation>
    <scope>NUCLEOTIDE SEQUENCE [LARGE SCALE GENOMIC DNA]</scope>
    <source>
        <strain evidence="1 2">LMG 31115</strain>
    </source>
</reference>
<gene>
    <name evidence="1" type="ORF">PIN31115_04962</name>
</gene>
<dbReference type="Proteomes" id="UP000333828">
    <property type="component" value="Unassembled WGS sequence"/>
</dbReference>
<sequence>MSSAHFRRPHPTVELARCVFRQHYIRIMQADRPGNYAVLVDVWPMDGRTFASIDQAKLAAMLFIRDMEND</sequence>
<dbReference type="AlphaFoldDB" id="A0A5E4ZD66"/>
<dbReference type="EMBL" id="CABPSI010000006">
    <property type="protein sequence ID" value="VVE55168.1"/>
    <property type="molecule type" value="Genomic_DNA"/>
</dbReference>
<name>A0A5E4ZD66_9BURK</name>
<evidence type="ECO:0000313" key="2">
    <source>
        <dbReference type="Proteomes" id="UP000333828"/>
    </source>
</evidence>
<dbReference type="RefSeq" id="WP_087691219.1">
    <property type="nucleotide sequence ID" value="NZ_CABPSF010000012.1"/>
</dbReference>